<feature type="transmembrane region" description="Helical" evidence="1">
    <location>
        <begin position="45"/>
        <end position="61"/>
    </location>
</feature>
<feature type="transmembrane region" description="Helical" evidence="1">
    <location>
        <begin position="195"/>
        <end position="211"/>
    </location>
</feature>
<dbReference type="RefSeq" id="WP_341601990.1">
    <property type="nucleotide sequence ID" value="NZ_JBAKAW010000005.1"/>
</dbReference>
<reference evidence="2 3" key="1">
    <citation type="submission" date="2024-02" db="EMBL/GenBank/DDBJ databases">
        <title>Bacteria isolated from the canopy kelp, Nereocystis luetkeana.</title>
        <authorList>
            <person name="Pfister C.A."/>
            <person name="Younker I.T."/>
            <person name="Light S.H."/>
        </authorList>
    </citation>
    <scope>NUCLEOTIDE SEQUENCE [LARGE SCALE GENOMIC DNA]</scope>
    <source>
        <strain evidence="2 3">TI.1.03</strain>
    </source>
</reference>
<keyword evidence="3" id="KW-1185">Reference proteome</keyword>
<comment type="caution">
    <text evidence="2">The sequence shown here is derived from an EMBL/GenBank/DDBJ whole genome shotgun (WGS) entry which is preliminary data.</text>
</comment>
<feature type="transmembrane region" description="Helical" evidence="1">
    <location>
        <begin position="99"/>
        <end position="122"/>
    </location>
</feature>
<keyword evidence="1" id="KW-1133">Transmembrane helix</keyword>
<feature type="transmembrane region" description="Helical" evidence="1">
    <location>
        <begin position="325"/>
        <end position="345"/>
    </location>
</feature>
<feature type="transmembrane region" description="Helical" evidence="1">
    <location>
        <begin position="380"/>
        <end position="396"/>
    </location>
</feature>
<dbReference type="Proteomes" id="UP001371391">
    <property type="component" value="Unassembled WGS sequence"/>
</dbReference>
<name>A0ABU9GYC2_9GAMM</name>
<keyword evidence="1" id="KW-0472">Membrane</keyword>
<accession>A0ABU9GYC2</accession>
<sequence length="413" mass="47038">MGNYLYYKVVFTCVLIAFLFGGYALESMGIQYVSEGGNLLFKIHLYSYLILATFGFLLLNYKLSTIKKNLSDFFVTWFWSLLVLSFVILWGITKFGTSGLAYLIDTLLTPLLLLAIVCFLNFEQKKKLFTLIGYLFILNCLVALIEFAGKFHVFETLTGYSNYFRSSAFFSHALNNALVSIAVIPLLLNSTRFSPVFYFALSVVALFAFGGRAALAIYLLSSFVIFLPVIYRFITKGIPTSKLRFSLYIAASYFIFILLIIAIFETGIADRIIENMKMEGSANARVDVFYLLEQLSFNEWLFGASDNLRNAIDVYLGITVIENYLIGWIFTFGLIGAIPLLFSLFYPLYFFYKKGNWRTKVTILSFIVVSVSNNSLTTKTAVLFFFYLVLLLSYLINTENRFKKHNTLSDGVK</sequence>
<dbReference type="InterPro" id="IPR048041">
    <property type="entry name" value="VpsF-like"/>
</dbReference>
<organism evidence="2 3">
    <name type="scientific">Pseudoalteromonas issachenkonii</name>
    <dbReference type="NCBI Taxonomy" id="152297"/>
    <lineage>
        <taxon>Bacteria</taxon>
        <taxon>Pseudomonadati</taxon>
        <taxon>Pseudomonadota</taxon>
        <taxon>Gammaproteobacteria</taxon>
        <taxon>Alteromonadales</taxon>
        <taxon>Pseudoalteromonadaceae</taxon>
        <taxon>Pseudoalteromonas</taxon>
    </lineage>
</organism>
<keyword evidence="1" id="KW-0812">Transmembrane</keyword>
<dbReference type="NCBIfam" id="NF038256">
    <property type="entry name" value="exopoly_VpsF"/>
    <property type="match status" value="1"/>
</dbReference>
<feature type="transmembrane region" description="Helical" evidence="1">
    <location>
        <begin position="5"/>
        <end position="25"/>
    </location>
</feature>
<feature type="transmembrane region" description="Helical" evidence="1">
    <location>
        <begin position="169"/>
        <end position="188"/>
    </location>
</feature>
<proteinExistence type="predicted"/>
<feature type="transmembrane region" description="Helical" evidence="1">
    <location>
        <begin position="73"/>
        <end position="93"/>
    </location>
</feature>
<gene>
    <name evidence="2" type="ORF">V6257_06155</name>
</gene>
<evidence type="ECO:0000313" key="3">
    <source>
        <dbReference type="Proteomes" id="UP001371391"/>
    </source>
</evidence>
<protein>
    <submittedName>
        <fullName evidence="2">VpsF family polysaccharide biosynthesis protein</fullName>
    </submittedName>
</protein>
<feature type="transmembrane region" description="Helical" evidence="1">
    <location>
        <begin position="246"/>
        <end position="269"/>
    </location>
</feature>
<evidence type="ECO:0000313" key="2">
    <source>
        <dbReference type="EMBL" id="MEL0654600.1"/>
    </source>
</evidence>
<feature type="transmembrane region" description="Helical" evidence="1">
    <location>
        <begin position="129"/>
        <end position="149"/>
    </location>
</feature>
<dbReference type="EMBL" id="JBAKAW010000005">
    <property type="protein sequence ID" value="MEL0654600.1"/>
    <property type="molecule type" value="Genomic_DNA"/>
</dbReference>
<evidence type="ECO:0000256" key="1">
    <source>
        <dbReference type="SAM" id="Phobius"/>
    </source>
</evidence>